<protein>
    <submittedName>
        <fullName evidence="1">Uncharacterized protein</fullName>
    </submittedName>
</protein>
<dbReference type="EMBL" id="BRXW01000665">
    <property type="protein sequence ID" value="GMH73128.1"/>
    <property type="molecule type" value="Genomic_DNA"/>
</dbReference>
<sequence length="106" mass="11679">MRPDPMNAHPDGWYRHCTNRVGGLGPVDDKTVLVGHGVGCSTALRVGEKHGLHSIYFINPCPMKKDSEDFDWQAISENVEGFFGIFGATSPNPDFVELIKKEPPPT</sequence>
<dbReference type="AlphaFoldDB" id="A0A9W7EBZ4"/>
<keyword evidence="2" id="KW-1185">Reference proteome</keyword>
<accession>A0A9W7EBZ4</accession>
<evidence type="ECO:0000313" key="2">
    <source>
        <dbReference type="Proteomes" id="UP001165122"/>
    </source>
</evidence>
<comment type="caution">
    <text evidence="1">The sequence shown here is derived from an EMBL/GenBank/DDBJ whole genome shotgun (WGS) entry which is preliminary data.</text>
</comment>
<dbReference type="Proteomes" id="UP001165122">
    <property type="component" value="Unassembled WGS sequence"/>
</dbReference>
<proteinExistence type="predicted"/>
<reference evidence="2" key="1">
    <citation type="journal article" date="2023" name="Commun. Biol.">
        <title>Genome analysis of Parmales, the sister group of diatoms, reveals the evolutionary specialization of diatoms from phago-mixotrophs to photoautotrophs.</title>
        <authorList>
            <person name="Ban H."/>
            <person name="Sato S."/>
            <person name="Yoshikawa S."/>
            <person name="Yamada K."/>
            <person name="Nakamura Y."/>
            <person name="Ichinomiya M."/>
            <person name="Sato N."/>
            <person name="Blanc-Mathieu R."/>
            <person name="Endo H."/>
            <person name="Kuwata A."/>
            <person name="Ogata H."/>
        </authorList>
    </citation>
    <scope>NUCLEOTIDE SEQUENCE [LARGE SCALE GENOMIC DNA]</scope>
    <source>
        <strain evidence="2">NIES 3700</strain>
    </source>
</reference>
<dbReference type="InterPro" id="IPR029058">
    <property type="entry name" value="AB_hydrolase_fold"/>
</dbReference>
<gene>
    <name evidence="1" type="ORF">TrLO_g12063</name>
</gene>
<name>A0A9W7EBZ4_9STRA</name>
<organism evidence="1 2">
    <name type="scientific">Triparma laevis f. longispina</name>
    <dbReference type="NCBI Taxonomy" id="1714387"/>
    <lineage>
        <taxon>Eukaryota</taxon>
        <taxon>Sar</taxon>
        <taxon>Stramenopiles</taxon>
        <taxon>Ochrophyta</taxon>
        <taxon>Bolidophyceae</taxon>
        <taxon>Parmales</taxon>
        <taxon>Triparmaceae</taxon>
        <taxon>Triparma</taxon>
    </lineage>
</organism>
<evidence type="ECO:0000313" key="1">
    <source>
        <dbReference type="EMBL" id="GMH73128.1"/>
    </source>
</evidence>
<dbReference type="Gene3D" id="3.40.50.1820">
    <property type="entry name" value="alpha/beta hydrolase"/>
    <property type="match status" value="1"/>
</dbReference>